<gene>
    <name evidence="1" type="ORF">BaRGS_00002962</name>
</gene>
<organism evidence="1 2">
    <name type="scientific">Batillaria attramentaria</name>
    <dbReference type="NCBI Taxonomy" id="370345"/>
    <lineage>
        <taxon>Eukaryota</taxon>
        <taxon>Metazoa</taxon>
        <taxon>Spiralia</taxon>
        <taxon>Lophotrochozoa</taxon>
        <taxon>Mollusca</taxon>
        <taxon>Gastropoda</taxon>
        <taxon>Caenogastropoda</taxon>
        <taxon>Sorbeoconcha</taxon>
        <taxon>Cerithioidea</taxon>
        <taxon>Batillariidae</taxon>
        <taxon>Batillaria</taxon>
    </lineage>
</organism>
<dbReference type="AlphaFoldDB" id="A0ABD0M1U1"/>
<dbReference type="EMBL" id="JACVVK020000009">
    <property type="protein sequence ID" value="KAK7505691.1"/>
    <property type="molecule type" value="Genomic_DNA"/>
</dbReference>
<evidence type="ECO:0000313" key="2">
    <source>
        <dbReference type="Proteomes" id="UP001519460"/>
    </source>
</evidence>
<sequence>MTTGGVFQWNEVLINRCAVPMFHDTVFGSRAGAALVSEVSRISKAETFTSNTAGVAVAVSVKRECATSTLAHKTSHPLVETKD</sequence>
<keyword evidence="2" id="KW-1185">Reference proteome</keyword>
<name>A0ABD0M1U1_9CAEN</name>
<proteinExistence type="predicted"/>
<accession>A0ABD0M1U1</accession>
<protein>
    <submittedName>
        <fullName evidence="1">Uncharacterized protein</fullName>
    </submittedName>
</protein>
<dbReference type="Proteomes" id="UP001519460">
    <property type="component" value="Unassembled WGS sequence"/>
</dbReference>
<reference evidence="1 2" key="1">
    <citation type="journal article" date="2023" name="Sci. Data">
        <title>Genome assembly of the Korean intertidal mud-creeper Batillaria attramentaria.</title>
        <authorList>
            <person name="Patra A.K."/>
            <person name="Ho P.T."/>
            <person name="Jun S."/>
            <person name="Lee S.J."/>
            <person name="Kim Y."/>
            <person name="Won Y.J."/>
        </authorList>
    </citation>
    <scope>NUCLEOTIDE SEQUENCE [LARGE SCALE GENOMIC DNA]</scope>
    <source>
        <strain evidence="1">Wonlab-2016</strain>
    </source>
</reference>
<evidence type="ECO:0000313" key="1">
    <source>
        <dbReference type="EMBL" id="KAK7505691.1"/>
    </source>
</evidence>
<comment type="caution">
    <text evidence="1">The sequence shown here is derived from an EMBL/GenBank/DDBJ whole genome shotgun (WGS) entry which is preliminary data.</text>
</comment>